<name>A0A401SB16_CHIPU</name>
<protein>
    <submittedName>
        <fullName evidence="1">Uncharacterized protein</fullName>
    </submittedName>
</protein>
<reference evidence="1 2" key="1">
    <citation type="journal article" date="2018" name="Nat. Ecol. Evol.">
        <title>Shark genomes provide insights into elasmobranch evolution and the origin of vertebrates.</title>
        <authorList>
            <person name="Hara Y"/>
            <person name="Yamaguchi K"/>
            <person name="Onimaru K"/>
            <person name="Kadota M"/>
            <person name="Koyanagi M"/>
            <person name="Keeley SD"/>
            <person name="Tatsumi K"/>
            <person name="Tanaka K"/>
            <person name="Motone F"/>
            <person name="Kageyama Y"/>
            <person name="Nozu R"/>
            <person name="Adachi N"/>
            <person name="Nishimura O"/>
            <person name="Nakagawa R"/>
            <person name="Tanegashima C"/>
            <person name="Kiyatake I"/>
            <person name="Matsumoto R"/>
            <person name="Murakumo K"/>
            <person name="Nishida K"/>
            <person name="Terakita A"/>
            <person name="Kuratani S"/>
            <person name="Sato K"/>
            <person name="Hyodo S Kuraku.S."/>
        </authorList>
    </citation>
    <scope>NUCLEOTIDE SEQUENCE [LARGE SCALE GENOMIC DNA]</scope>
</reference>
<gene>
    <name evidence="1" type="ORF">chiPu_0006014</name>
</gene>
<keyword evidence="2" id="KW-1185">Reference proteome</keyword>
<dbReference type="AlphaFoldDB" id="A0A401SB16"/>
<evidence type="ECO:0000313" key="2">
    <source>
        <dbReference type="Proteomes" id="UP000287033"/>
    </source>
</evidence>
<accession>A0A401SB16</accession>
<organism evidence="1 2">
    <name type="scientific">Chiloscyllium punctatum</name>
    <name type="common">Brownbanded bambooshark</name>
    <name type="synonym">Hemiscyllium punctatum</name>
    <dbReference type="NCBI Taxonomy" id="137246"/>
    <lineage>
        <taxon>Eukaryota</taxon>
        <taxon>Metazoa</taxon>
        <taxon>Chordata</taxon>
        <taxon>Craniata</taxon>
        <taxon>Vertebrata</taxon>
        <taxon>Chondrichthyes</taxon>
        <taxon>Elasmobranchii</taxon>
        <taxon>Galeomorphii</taxon>
        <taxon>Galeoidea</taxon>
        <taxon>Orectolobiformes</taxon>
        <taxon>Hemiscylliidae</taxon>
        <taxon>Chiloscyllium</taxon>
    </lineage>
</organism>
<comment type="caution">
    <text evidence="1">The sequence shown here is derived from an EMBL/GenBank/DDBJ whole genome shotgun (WGS) entry which is preliminary data.</text>
</comment>
<dbReference type="Proteomes" id="UP000287033">
    <property type="component" value="Unassembled WGS sequence"/>
</dbReference>
<sequence>MWSLGVFNILVAKLQDSQGDSYRHFQMEQLTYKEVVYICSNTHEYIRPQQQYVVIVPARGDCLQKIFDEGKMKKEL</sequence>
<evidence type="ECO:0000313" key="1">
    <source>
        <dbReference type="EMBL" id="GCC27589.1"/>
    </source>
</evidence>
<dbReference type="EMBL" id="BEZZ01000170">
    <property type="protein sequence ID" value="GCC27589.1"/>
    <property type="molecule type" value="Genomic_DNA"/>
</dbReference>
<proteinExistence type="predicted"/>